<evidence type="ECO:0000259" key="5">
    <source>
        <dbReference type="PROSITE" id="PS50931"/>
    </source>
</evidence>
<dbReference type="GO" id="GO:0003700">
    <property type="term" value="F:DNA-binding transcription factor activity"/>
    <property type="evidence" value="ECO:0007669"/>
    <property type="project" value="InterPro"/>
</dbReference>
<dbReference type="GO" id="GO:0003677">
    <property type="term" value="F:DNA binding"/>
    <property type="evidence" value="ECO:0007669"/>
    <property type="project" value="UniProtKB-KW"/>
</dbReference>
<dbReference type="PRINTS" id="PR00039">
    <property type="entry name" value="HTHLYSR"/>
</dbReference>
<dbReference type="RefSeq" id="WP_088421701.1">
    <property type="nucleotide sequence ID" value="NZ_NJBA01000015.1"/>
</dbReference>
<reference evidence="6 7" key="1">
    <citation type="submission" date="2017-06" db="EMBL/GenBank/DDBJ databases">
        <title>Draft genome of Pseudomonas nitroreducens DF05.</title>
        <authorList>
            <person name="Iyer R."/>
        </authorList>
    </citation>
    <scope>NUCLEOTIDE SEQUENCE [LARGE SCALE GENOMIC DNA]</scope>
    <source>
        <strain evidence="6 7">DF05</strain>
    </source>
</reference>
<comment type="similarity">
    <text evidence="1">Belongs to the LysR transcriptional regulatory family.</text>
</comment>
<dbReference type="InterPro" id="IPR050389">
    <property type="entry name" value="LysR-type_TF"/>
</dbReference>
<comment type="caution">
    <text evidence="6">The sequence shown here is derived from an EMBL/GenBank/DDBJ whole genome shotgun (WGS) entry which is preliminary data.</text>
</comment>
<dbReference type="InterPro" id="IPR036390">
    <property type="entry name" value="WH_DNA-bd_sf"/>
</dbReference>
<proteinExistence type="inferred from homology"/>
<organism evidence="6 7">
    <name type="scientific">Pseudomonas nitroreducens</name>
    <dbReference type="NCBI Taxonomy" id="46680"/>
    <lineage>
        <taxon>Bacteria</taxon>
        <taxon>Pseudomonadati</taxon>
        <taxon>Pseudomonadota</taxon>
        <taxon>Gammaproteobacteria</taxon>
        <taxon>Pseudomonadales</taxon>
        <taxon>Pseudomonadaceae</taxon>
        <taxon>Pseudomonas</taxon>
    </lineage>
</organism>
<evidence type="ECO:0000256" key="4">
    <source>
        <dbReference type="ARBA" id="ARBA00023163"/>
    </source>
</evidence>
<dbReference type="Pfam" id="PF03466">
    <property type="entry name" value="LysR_substrate"/>
    <property type="match status" value="1"/>
</dbReference>
<evidence type="ECO:0000313" key="7">
    <source>
        <dbReference type="Proteomes" id="UP000198145"/>
    </source>
</evidence>
<dbReference type="SUPFAM" id="SSF53850">
    <property type="entry name" value="Periplasmic binding protein-like II"/>
    <property type="match status" value="1"/>
</dbReference>
<keyword evidence="3" id="KW-0238">DNA-binding</keyword>
<keyword evidence="2" id="KW-0805">Transcription regulation</keyword>
<dbReference type="CDD" id="cd08464">
    <property type="entry name" value="PBP2_DntR_like_2"/>
    <property type="match status" value="1"/>
</dbReference>
<dbReference type="PROSITE" id="PS50931">
    <property type="entry name" value="HTH_LYSR"/>
    <property type="match status" value="1"/>
</dbReference>
<name>A0A246F3A7_PSENT</name>
<evidence type="ECO:0000313" key="6">
    <source>
        <dbReference type="EMBL" id="OWP47506.1"/>
    </source>
</evidence>
<dbReference type="EMBL" id="NJBA01000015">
    <property type="protein sequence ID" value="OWP47506.1"/>
    <property type="molecule type" value="Genomic_DNA"/>
</dbReference>
<evidence type="ECO:0000256" key="1">
    <source>
        <dbReference type="ARBA" id="ARBA00009437"/>
    </source>
</evidence>
<dbReference type="SUPFAM" id="SSF46785">
    <property type="entry name" value="Winged helix' DNA-binding domain"/>
    <property type="match status" value="1"/>
</dbReference>
<protein>
    <submittedName>
        <fullName evidence="6">Transcriptional regulator</fullName>
    </submittedName>
</protein>
<dbReference type="Proteomes" id="UP000198145">
    <property type="component" value="Unassembled WGS sequence"/>
</dbReference>
<dbReference type="Gene3D" id="1.10.10.10">
    <property type="entry name" value="Winged helix-like DNA-binding domain superfamily/Winged helix DNA-binding domain"/>
    <property type="match status" value="1"/>
</dbReference>
<keyword evidence="4" id="KW-0804">Transcription</keyword>
<sequence>MSRINVRNIARIDLNLLLTFHCLMTERSATRASAMLHVTQGAVSSALRRLREHFGDELFIRTASGMQPTRKAMELAPKIAEALTSISGVLGNEPDFSAHDSSYVFNIGLSDDIEAYLAPRIVNAVAAEGLGVSFAFHQSNSSLWKQSLQDPDMDLVICSEPKDFNTSYSSQVLFSSSYSCLFRPRGRAADEPIALEEYFAANHVRVSYDGRRGFIDDLFEAAGYARRVTASFTHFSGALTTLMSSEVIATIPSFAAESYAAMTDLSVSPVPFPVPSFRCFMVWDIARHNKPHHEWLRQFIGELAQKLG</sequence>
<dbReference type="STRING" id="46680.GCA_000807755_00667"/>
<feature type="domain" description="HTH lysR-type" evidence="5">
    <location>
        <begin position="12"/>
        <end position="69"/>
    </location>
</feature>
<dbReference type="InterPro" id="IPR036388">
    <property type="entry name" value="WH-like_DNA-bd_sf"/>
</dbReference>
<dbReference type="Pfam" id="PF00126">
    <property type="entry name" value="HTH_1"/>
    <property type="match status" value="1"/>
</dbReference>
<evidence type="ECO:0000256" key="3">
    <source>
        <dbReference type="ARBA" id="ARBA00023125"/>
    </source>
</evidence>
<dbReference type="eggNOG" id="COG0583">
    <property type="taxonomic scope" value="Bacteria"/>
</dbReference>
<dbReference type="PANTHER" id="PTHR30118">
    <property type="entry name" value="HTH-TYPE TRANSCRIPTIONAL REGULATOR LEUO-RELATED"/>
    <property type="match status" value="1"/>
</dbReference>
<dbReference type="AlphaFoldDB" id="A0A246F3A7"/>
<dbReference type="Gene3D" id="3.40.190.10">
    <property type="entry name" value="Periplasmic binding protein-like II"/>
    <property type="match status" value="2"/>
</dbReference>
<dbReference type="PANTHER" id="PTHR30118:SF15">
    <property type="entry name" value="TRANSCRIPTIONAL REGULATORY PROTEIN"/>
    <property type="match status" value="1"/>
</dbReference>
<evidence type="ECO:0000256" key="2">
    <source>
        <dbReference type="ARBA" id="ARBA00023015"/>
    </source>
</evidence>
<dbReference type="InterPro" id="IPR005119">
    <property type="entry name" value="LysR_subst-bd"/>
</dbReference>
<gene>
    <name evidence="6" type="ORF">CEG18_28285</name>
</gene>
<accession>A0A246F3A7</accession>
<dbReference type="InterPro" id="IPR000847">
    <property type="entry name" value="LysR_HTH_N"/>
</dbReference>